<protein>
    <submittedName>
        <fullName evidence="2">DUF1279 superfamily</fullName>
    </submittedName>
</protein>
<comment type="caution">
    <text evidence="2">The sequence shown here is derived from an EMBL/GenBank/DDBJ whole genome shotgun (WGS) entry which is preliminary data.</text>
</comment>
<keyword evidence="3" id="KW-1185">Reference proteome</keyword>
<dbReference type="Proteomes" id="UP001479436">
    <property type="component" value="Unassembled WGS sequence"/>
</dbReference>
<dbReference type="EMBL" id="JASJQH010002157">
    <property type="protein sequence ID" value="KAK9760415.1"/>
    <property type="molecule type" value="Genomic_DNA"/>
</dbReference>
<sequence>MGLIQQGVTLQKVSKVSTMILRSYRSNPIVLRTVIQNQTKPAIFPISPVRVTNFHSAARNTPLSPSGAYRPHINSSLEYYRGVRLPTTILQRTLFGLGKKKEKKPGFLRKYGKVASVAYLGVSVVDYLFTLWLVRVGGEQYVKPIRETLYKWYGFLGIGKVPSENGEAEEQMRSGSLSWTSTLLIALGIHKLLTPLRIPLAAFLAPGLARKAALFGWKFLIKR</sequence>
<gene>
    <name evidence="2" type="primary">NAT2_4</name>
    <name evidence="2" type="ORF">K7432_015571</name>
</gene>
<evidence type="ECO:0000259" key="1">
    <source>
        <dbReference type="Pfam" id="PF06916"/>
    </source>
</evidence>
<reference evidence="2 3" key="1">
    <citation type="submission" date="2023-04" db="EMBL/GenBank/DDBJ databases">
        <title>Genome of Basidiobolus ranarum AG-B5.</title>
        <authorList>
            <person name="Stajich J.E."/>
            <person name="Carter-House D."/>
            <person name="Gryganskyi A."/>
        </authorList>
    </citation>
    <scope>NUCLEOTIDE SEQUENCE [LARGE SCALE GENOMIC DNA]</scope>
    <source>
        <strain evidence="2 3">AG-B5</strain>
    </source>
</reference>
<dbReference type="Pfam" id="PF06916">
    <property type="entry name" value="FAM210A-B_dom"/>
    <property type="match status" value="1"/>
</dbReference>
<proteinExistence type="predicted"/>
<evidence type="ECO:0000313" key="2">
    <source>
        <dbReference type="EMBL" id="KAK9760415.1"/>
    </source>
</evidence>
<evidence type="ECO:0000313" key="3">
    <source>
        <dbReference type="Proteomes" id="UP001479436"/>
    </source>
</evidence>
<organism evidence="2 3">
    <name type="scientific">Basidiobolus ranarum</name>
    <dbReference type="NCBI Taxonomy" id="34480"/>
    <lineage>
        <taxon>Eukaryota</taxon>
        <taxon>Fungi</taxon>
        <taxon>Fungi incertae sedis</taxon>
        <taxon>Zoopagomycota</taxon>
        <taxon>Entomophthoromycotina</taxon>
        <taxon>Basidiobolomycetes</taxon>
        <taxon>Basidiobolales</taxon>
        <taxon>Basidiobolaceae</taxon>
        <taxon>Basidiobolus</taxon>
    </lineage>
</organism>
<name>A0ABR2WFZ5_9FUNG</name>
<dbReference type="InterPro" id="IPR009688">
    <property type="entry name" value="FAM210A/B-like_dom"/>
</dbReference>
<accession>A0ABR2WFZ5</accession>
<feature type="domain" description="DUF1279" evidence="1">
    <location>
        <begin position="107"/>
        <end position="206"/>
    </location>
</feature>